<dbReference type="PROSITE" id="PS00065">
    <property type="entry name" value="D_2_HYDROXYACID_DH_1"/>
    <property type="match status" value="1"/>
</dbReference>
<name>M5AXQ3_LEVBR</name>
<evidence type="ECO:0000259" key="4">
    <source>
        <dbReference type="Pfam" id="PF00389"/>
    </source>
</evidence>
<dbReference type="GO" id="GO:0008720">
    <property type="term" value="F:D-lactate dehydrogenase (NAD+) activity"/>
    <property type="evidence" value="ECO:0007669"/>
    <property type="project" value="TreeGrafter"/>
</dbReference>
<reference evidence="6 7" key="1">
    <citation type="journal article" date="2013" name="PLoS ONE">
        <title>Genomic Analysis by Deep Sequencing of the Probiotic Lactobacillus brevis KB290 Harboring Nine Plasmids Reveals Genomic Stability.</title>
        <authorList>
            <person name="Fukao M."/>
            <person name="Oshima K."/>
            <person name="Morita H."/>
            <person name="Toh H."/>
            <person name="Suda W."/>
            <person name="Kim S.W."/>
            <person name="Suzuki S."/>
            <person name="Yakabe T."/>
            <person name="Hattori M."/>
            <person name="Yajima N."/>
        </authorList>
    </citation>
    <scope>NUCLEOTIDE SEQUENCE [LARGE SCALE GENOMIC DNA]</scope>
    <source>
        <strain evidence="6 7">KB290</strain>
    </source>
</reference>
<dbReference type="SUPFAM" id="SSF52283">
    <property type="entry name" value="Formate/glycerate dehydrogenase catalytic domain-like"/>
    <property type="match status" value="1"/>
</dbReference>
<dbReference type="InterPro" id="IPR029752">
    <property type="entry name" value="D-isomer_DH_CS1"/>
</dbReference>
<proteinExistence type="inferred from homology"/>
<evidence type="ECO:0000313" key="7">
    <source>
        <dbReference type="Proteomes" id="UP000012042"/>
    </source>
</evidence>
<evidence type="ECO:0000313" key="6">
    <source>
        <dbReference type="EMBL" id="BAN05836.1"/>
    </source>
</evidence>
<dbReference type="PANTHER" id="PTHR43026:SF1">
    <property type="entry name" value="2-HYDROXYACID DEHYDROGENASE HOMOLOG 1-RELATED"/>
    <property type="match status" value="1"/>
</dbReference>
<organism evidence="6 7">
    <name type="scientific">Levilactobacillus brevis KB290</name>
    <dbReference type="NCBI Taxonomy" id="1001583"/>
    <lineage>
        <taxon>Bacteria</taxon>
        <taxon>Bacillati</taxon>
        <taxon>Bacillota</taxon>
        <taxon>Bacilli</taxon>
        <taxon>Lactobacillales</taxon>
        <taxon>Lactobacillaceae</taxon>
        <taxon>Levilactobacillus</taxon>
    </lineage>
</organism>
<keyword evidence="2" id="KW-0520">NAD</keyword>
<dbReference type="InterPro" id="IPR058205">
    <property type="entry name" value="D-LDH-like"/>
</dbReference>
<evidence type="ECO:0000256" key="3">
    <source>
        <dbReference type="RuleBase" id="RU003719"/>
    </source>
</evidence>
<feature type="domain" description="D-isomer specific 2-hydroxyacid dehydrogenase NAD-binding" evidence="5">
    <location>
        <begin position="126"/>
        <end position="314"/>
    </location>
</feature>
<dbReference type="KEGG" id="lbk:LVISKB_0201"/>
<dbReference type="Pfam" id="PF00389">
    <property type="entry name" value="2-Hacid_dh"/>
    <property type="match status" value="1"/>
</dbReference>
<sequence>MDSACSIKERKFPSMVKITSYGVRPIEQPYFDKLNKYDFDMTYVEELLTHDNVTAAQGADAVLVRGNCVVDRQNLEAFAGWGIKYVFTRSVGFNHMDLQAAADLGIEMARVPGYSPYAVAELAFTLGMTLFRHVNLAISQTRQADFTISNAMFSKEIHTATVGIVGIGRLGYTEAKLYKALGAKVVAYDPYPSDAAKELAELVDLPTLLAQSDIVSIHVPYFPGKNEDLVNTDFIQQMKSGAVLINTARGELANVPAILKGLEDGHLSGYGTDVVADEVAIIGKQFASVNEVPNQGVQDLLRANPKVLITPHVGSYTEPALQDMIRISYDNFHDILTTGKTANAIHA</sequence>
<dbReference type="HOGENOM" id="CLU_019796_1_1_9"/>
<feature type="domain" description="D-isomer specific 2-hydroxyacid dehydrogenase catalytic" evidence="4">
    <location>
        <begin position="23"/>
        <end position="345"/>
    </location>
</feature>
<evidence type="ECO:0000256" key="2">
    <source>
        <dbReference type="ARBA" id="ARBA00023027"/>
    </source>
</evidence>
<dbReference type="Pfam" id="PF02826">
    <property type="entry name" value="2-Hacid_dh_C"/>
    <property type="match status" value="1"/>
</dbReference>
<dbReference type="PATRIC" id="fig|1001583.3.peg.196"/>
<protein>
    <submittedName>
        <fullName evidence="6">D-lactate dehydrogenase</fullName>
    </submittedName>
</protein>
<dbReference type="Gene3D" id="3.40.50.720">
    <property type="entry name" value="NAD(P)-binding Rossmann-like Domain"/>
    <property type="match status" value="2"/>
</dbReference>
<dbReference type="Proteomes" id="UP000012042">
    <property type="component" value="Chromosome"/>
</dbReference>
<dbReference type="CDD" id="cd12184">
    <property type="entry name" value="HGDH_like"/>
    <property type="match status" value="1"/>
</dbReference>
<evidence type="ECO:0000256" key="1">
    <source>
        <dbReference type="ARBA" id="ARBA00005854"/>
    </source>
</evidence>
<evidence type="ECO:0000259" key="5">
    <source>
        <dbReference type="Pfam" id="PF02826"/>
    </source>
</evidence>
<keyword evidence="3" id="KW-0560">Oxidoreductase</keyword>
<dbReference type="EMBL" id="AP012167">
    <property type="protein sequence ID" value="BAN05836.1"/>
    <property type="molecule type" value="Genomic_DNA"/>
</dbReference>
<comment type="similarity">
    <text evidence="1 3">Belongs to the D-isomer specific 2-hydroxyacid dehydrogenase family.</text>
</comment>
<dbReference type="AlphaFoldDB" id="M5AXQ3"/>
<gene>
    <name evidence="6" type="ORF">LVISKB_0201</name>
</gene>
<dbReference type="GO" id="GO:0051287">
    <property type="term" value="F:NAD binding"/>
    <property type="evidence" value="ECO:0007669"/>
    <property type="project" value="InterPro"/>
</dbReference>
<dbReference type="PANTHER" id="PTHR43026">
    <property type="entry name" value="2-HYDROXYACID DEHYDROGENASE HOMOLOG 1-RELATED"/>
    <property type="match status" value="1"/>
</dbReference>
<dbReference type="InterPro" id="IPR006140">
    <property type="entry name" value="D-isomer_DH_NAD-bd"/>
</dbReference>
<dbReference type="InterPro" id="IPR006139">
    <property type="entry name" value="D-isomer_2_OHA_DH_cat_dom"/>
</dbReference>
<accession>M5AXQ3</accession>
<dbReference type="SUPFAM" id="SSF51735">
    <property type="entry name" value="NAD(P)-binding Rossmann-fold domains"/>
    <property type="match status" value="1"/>
</dbReference>
<dbReference type="InterPro" id="IPR036291">
    <property type="entry name" value="NAD(P)-bd_dom_sf"/>
</dbReference>